<dbReference type="AlphaFoldDB" id="A0A6M3JUA6"/>
<evidence type="ECO:0000313" key="1">
    <source>
        <dbReference type="EMBL" id="QJA72722.1"/>
    </source>
</evidence>
<dbReference type="Gene3D" id="3.30.420.10">
    <property type="entry name" value="Ribonuclease H-like superfamily/Ribonuclease H"/>
    <property type="match status" value="1"/>
</dbReference>
<sequence>MIEASKMKKEERLARDRFRCPEKGHSSKNGWEHPRCFDKHSSGLYQDKVLFFDIEAEDLNADYGIMFNWYAMDEDGNKFEDFLTLDDIKKNKSSDRNVEPKEDSRIVKSLVDLMMKYTRVCGHYSCGYDLPFTRTRAVICGVDFPSYGMLFQSDTWVILKKKFKLSRNSLENGCRKLVGVTHKDKLSLSIKHGCLRGEKWAMDLSRKHCQQDVIDLISLFELTKKYMRRTNSSI</sequence>
<gene>
    <name evidence="1" type="ORF">MM415A02628_0009</name>
    <name evidence="2" type="ORF">MM415B03017_0006</name>
</gene>
<dbReference type="InterPro" id="IPR012337">
    <property type="entry name" value="RNaseH-like_sf"/>
</dbReference>
<protein>
    <submittedName>
        <fullName evidence="1">Putative RNase_H superfamily protein</fullName>
    </submittedName>
</protein>
<organism evidence="1">
    <name type="scientific">viral metagenome</name>
    <dbReference type="NCBI Taxonomy" id="1070528"/>
    <lineage>
        <taxon>unclassified sequences</taxon>
        <taxon>metagenomes</taxon>
        <taxon>organismal metagenomes</taxon>
    </lineage>
</organism>
<accession>A0A6M3JUA6</accession>
<evidence type="ECO:0000313" key="2">
    <source>
        <dbReference type="EMBL" id="QJA87335.1"/>
    </source>
</evidence>
<reference evidence="1" key="1">
    <citation type="submission" date="2020-03" db="EMBL/GenBank/DDBJ databases">
        <title>The deep terrestrial virosphere.</title>
        <authorList>
            <person name="Holmfeldt K."/>
            <person name="Nilsson E."/>
            <person name="Simone D."/>
            <person name="Lopez-Fernandez M."/>
            <person name="Wu X."/>
            <person name="de Brujin I."/>
            <person name="Lundin D."/>
            <person name="Andersson A."/>
            <person name="Bertilsson S."/>
            <person name="Dopson M."/>
        </authorList>
    </citation>
    <scope>NUCLEOTIDE SEQUENCE</scope>
    <source>
        <strain evidence="1">MM415A02628</strain>
        <strain evidence="2">MM415B03017</strain>
    </source>
</reference>
<dbReference type="InterPro" id="IPR036397">
    <property type="entry name" value="RNaseH_sf"/>
</dbReference>
<name>A0A6M3JUA6_9ZZZZ</name>
<dbReference type="SUPFAM" id="SSF53098">
    <property type="entry name" value="Ribonuclease H-like"/>
    <property type="match status" value="1"/>
</dbReference>
<dbReference type="GO" id="GO:0003676">
    <property type="term" value="F:nucleic acid binding"/>
    <property type="evidence" value="ECO:0007669"/>
    <property type="project" value="InterPro"/>
</dbReference>
<dbReference type="EMBL" id="MT141973">
    <property type="protein sequence ID" value="QJA72722.1"/>
    <property type="molecule type" value="Genomic_DNA"/>
</dbReference>
<proteinExistence type="predicted"/>
<dbReference type="EMBL" id="MT142698">
    <property type="protein sequence ID" value="QJA87335.1"/>
    <property type="molecule type" value="Genomic_DNA"/>
</dbReference>